<feature type="region of interest" description="Disordered" evidence="1">
    <location>
        <begin position="205"/>
        <end position="318"/>
    </location>
</feature>
<sequence length="318" mass="34295">MSFHRGGSIAELLDPIDLGVIVTILHECGVGTLLFPVLTSTQANFIQVHLPDAIASTRNAVMVFKRDARAMFFAKYPSVHKFLQEIEGDDKALVAYKSKLQPRFRAEYDELSPWRKLNELNVINAKGKKLAYYKGRFLQCHYQQSRVLVPGMHYNAHVQAMTVTAAPPTVAAMSIPHAPMDPLAPIVTTTTTTNLNASTSTALTDVTSNGEENGNGASENALPGGVQDPNANPDKKEIENAVKAKPIGPEDGAQTDSVSKPDCPDANQDDIITNEDKAVGRSEAAPRTGKTASDKKTPKIAKRKTESAGEASSKKLCV</sequence>
<dbReference type="Proteomes" id="UP000218334">
    <property type="component" value="Unassembled WGS sequence"/>
</dbReference>
<dbReference type="AlphaFoldDB" id="A0A2H3BCT5"/>
<evidence type="ECO:0000313" key="2">
    <source>
        <dbReference type="EMBL" id="PBK64842.1"/>
    </source>
</evidence>
<evidence type="ECO:0000256" key="1">
    <source>
        <dbReference type="SAM" id="MobiDB-lite"/>
    </source>
</evidence>
<gene>
    <name evidence="2" type="ORF">ARMSODRAFT_978801</name>
</gene>
<reference evidence="3" key="1">
    <citation type="journal article" date="2017" name="Nat. Ecol. Evol.">
        <title>Genome expansion and lineage-specific genetic innovations in the forest pathogenic fungi Armillaria.</title>
        <authorList>
            <person name="Sipos G."/>
            <person name="Prasanna A.N."/>
            <person name="Walter M.C."/>
            <person name="O'Connor E."/>
            <person name="Balint B."/>
            <person name="Krizsan K."/>
            <person name="Kiss B."/>
            <person name="Hess J."/>
            <person name="Varga T."/>
            <person name="Slot J."/>
            <person name="Riley R."/>
            <person name="Boka B."/>
            <person name="Rigling D."/>
            <person name="Barry K."/>
            <person name="Lee J."/>
            <person name="Mihaltcheva S."/>
            <person name="LaButti K."/>
            <person name="Lipzen A."/>
            <person name="Waldron R."/>
            <person name="Moloney N.M."/>
            <person name="Sperisen C."/>
            <person name="Kredics L."/>
            <person name="Vagvoelgyi C."/>
            <person name="Patrignani A."/>
            <person name="Fitzpatrick D."/>
            <person name="Nagy I."/>
            <person name="Doyle S."/>
            <person name="Anderson J.B."/>
            <person name="Grigoriev I.V."/>
            <person name="Gueldener U."/>
            <person name="Muensterkoetter M."/>
            <person name="Nagy L.G."/>
        </authorList>
    </citation>
    <scope>NUCLEOTIDE SEQUENCE [LARGE SCALE GENOMIC DNA]</scope>
    <source>
        <strain evidence="3">28-4</strain>
    </source>
</reference>
<organism evidence="2 3">
    <name type="scientific">Armillaria solidipes</name>
    <dbReference type="NCBI Taxonomy" id="1076256"/>
    <lineage>
        <taxon>Eukaryota</taxon>
        <taxon>Fungi</taxon>
        <taxon>Dikarya</taxon>
        <taxon>Basidiomycota</taxon>
        <taxon>Agaricomycotina</taxon>
        <taxon>Agaricomycetes</taxon>
        <taxon>Agaricomycetidae</taxon>
        <taxon>Agaricales</taxon>
        <taxon>Marasmiineae</taxon>
        <taxon>Physalacriaceae</taxon>
        <taxon>Armillaria</taxon>
    </lineage>
</organism>
<dbReference type="EMBL" id="KZ293449">
    <property type="protein sequence ID" value="PBK64842.1"/>
    <property type="molecule type" value="Genomic_DNA"/>
</dbReference>
<protein>
    <submittedName>
        <fullName evidence="2">Uncharacterized protein</fullName>
    </submittedName>
</protein>
<keyword evidence="3" id="KW-1185">Reference proteome</keyword>
<accession>A0A2H3BCT5</accession>
<evidence type="ECO:0000313" key="3">
    <source>
        <dbReference type="Proteomes" id="UP000218334"/>
    </source>
</evidence>
<feature type="compositionally biased region" description="Basic and acidic residues" evidence="1">
    <location>
        <begin position="233"/>
        <end position="242"/>
    </location>
</feature>
<feature type="compositionally biased region" description="Low complexity" evidence="1">
    <location>
        <begin position="205"/>
        <end position="221"/>
    </location>
</feature>
<name>A0A2H3BCT5_9AGAR</name>
<proteinExistence type="predicted"/>
<feature type="compositionally biased region" description="Basic and acidic residues" evidence="1">
    <location>
        <begin position="292"/>
        <end position="307"/>
    </location>
</feature>